<protein>
    <submittedName>
        <fullName evidence="1">Uncharacterized protein</fullName>
    </submittedName>
</protein>
<evidence type="ECO:0000313" key="2">
    <source>
        <dbReference type="Proteomes" id="UP000603865"/>
    </source>
</evidence>
<keyword evidence="2" id="KW-1185">Reference proteome</keyword>
<dbReference type="RefSeq" id="WP_189091195.1">
    <property type="nucleotide sequence ID" value="NZ_BMQL01000016.1"/>
</dbReference>
<evidence type="ECO:0000313" key="1">
    <source>
        <dbReference type="EMBL" id="GGR14062.1"/>
    </source>
</evidence>
<reference evidence="1" key="2">
    <citation type="submission" date="2020-09" db="EMBL/GenBank/DDBJ databases">
        <authorList>
            <person name="Sun Q."/>
            <person name="Ohkuma M."/>
        </authorList>
    </citation>
    <scope>NUCLEOTIDE SEQUENCE</scope>
    <source>
        <strain evidence="1">JCM 31311</strain>
    </source>
</reference>
<proteinExistence type="predicted"/>
<organism evidence="1 2">
    <name type="scientific">Deinococcus ruber</name>
    <dbReference type="NCBI Taxonomy" id="1848197"/>
    <lineage>
        <taxon>Bacteria</taxon>
        <taxon>Thermotogati</taxon>
        <taxon>Deinococcota</taxon>
        <taxon>Deinococci</taxon>
        <taxon>Deinococcales</taxon>
        <taxon>Deinococcaceae</taxon>
        <taxon>Deinococcus</taxon>
    </lineage>
</organism>
<dbReference type="EMBL" id="BMQL01000016">
    <property type="protein sequence ID" value="GGR14062.1"/>
    <property type="molecule type" value="Genomic_DNA"/>
</dbReference>
<reference evidence="1" key="1">
    <citation type="journal article" date="2014" name="Int. J. Syst. Evol. Microbiol.">
        <title>Complete genome sequence of Corynebacterium casei LMG S-19264T (=DSM 44701T), isolated from a smear-ripened cheese.</title>
        <authorList>
            <consortium name="US DOE Joint Genome Institute (JGI-PGF)"/>
            <person name="Walter F."/>
            <person name="Albersmeier A."/>
            <person name="Kalinowski J."/>
            <person name="Ruckert C."/>
        </authorList>
    </citation>
    <scope>NUCLEOTIDE SEQUENCE</scope>
    <source>
        <strain evidence="1">JCM 31311</strain>
    </source>
</reference>
<accession>A0A918CAB1</accession>
<gene>
    <name evidence="1" type="ORF">GCM10008957_28620</name>
</gene>
<dbReference type="AlphaFoldDB" id="A0A918CAB1"/>
<name>A0A918CAB1_9DEIO</name>
<dbReference type="Proteomes" id="UP000603865">
    <property type="component" value="Unassembled WGS sequence"/>
</dbReference>
<sequence length="145" mass="16291">MQMNRQVLATGTGIALVTGAINKTQSNDAGLLSTPAIWLHVVGKAALLYGLEFHWRREGRERHFLLDVYREVTTRELQVLSKTTFEALENEFALEGMPVHGPNERRLIDVGVVVMTPNASETLRMKFTRSTESAELLVMPLATRR</sequence>
<comment type="caution">
    <text evidence="1">The sequence shown here is derived from an EMBL/GenBank/DDBJ whole genome shotgun (WGS) entry which is preliminary data.</text>
</comment>